<evidence type="ECO:0000313" key="4">
    <source>
        <dbReference type="Proteomes" id="UP000304148"/>
    </source>
</evidence>
<dbReference type="EMBL" id="LS992241">
    <property type="protein sequence ID" value="SYX82615.1"/>
    <property type="molecule type" value="Genomic_DNA"/>
</dbReference>
<dbReference type="RefSeq" id="WP_138184922.1">
    <property type="nucleotide sequence ID" value="NZ_LS992241.1"/>
</dbReference>
<protein>
    <recommendedName>
        <fullName evidence="5">Lipoprotein</fullName>
    </recommendedName>
</protein>
<evidence type="ECO:0000256" key="2">
    <source>
        <dbReference type="SAM" id="SignalP"/>
    </source>
</evidence>
<dbReference type="Gene3D" id="1.20.5.170">
    <property type="match status" value="1"/>
</dbReference>
<dbReference type="Proteomes" id="UP000304148">
    <property type="component" value="Chromosome"/>
</dbReference>
<feature type="coiled-coil region" evidence="1">
    <location>
        <begin position="107"/>
        <end position="147"/>
    </location>
</feature>
<reference evidence="4" key="1">
    <citation type="submission" date="2018-08" db="EMBL/GenBank/DDBJ databases">
        <authorList>
            <person name="Chevrot R."/>
        </authorList>
    </citation>
    <scope>NUCLEOTIDE SEQUENCE [LARGE SCALE GENOMIC DNA]</scope>
</reference>
<feature type="coiled-coil region" evidence="1">
    <location>
        <begin position="26"/>
        <end position="67"/>
    </location>
</feature>
<accession>A0A383R6A6</accession>
<gene>
    <name evidence="3" type="ORF">PBLR_11037</name>
</gene>
<dbReference type="PROSITE" id="PS51257">
    <property type="entry name" value="PROKAR_LIPOPROTEIN"/>
    <property type="match status" value="1"/>
</dbReference>
<sequence length="292" mass="33676">MKRMTTLLCVSFLLLSGCSSISQSSYDDMVSTNENLTAKVRNLQQENTQLKGTVNDLKKEIDEIKNGADRMLAGAKDSLTRGALGNAKNKLNALMKKHPGSKEAGIAKTLISQIEEKERKKIEAEQLEKKRKQAAEEKRLAQALSKMRKSVDEVKSITWYYDKTSPYYANENNFFLYIGKEANSSWLRLRIQYEAENWLFIEKYTLKVDDMTYTIYPNSDEIIRDNNTRIWEWADVSPSESDISMIRAIIKSKKTIIRHEGNTYYDDRTITKKEKAALQNVLDAYEALQKRK</sequence>
<name>A0A383R6A6_PAEAL</name>
<evidence type="ECO:0000313" key="3">
    <source>
        <dbReference type="EMBL" id="SYX82615.1"/>
    </source>
</evidence>
<evidence type="ECO:0008006" key="5">
    <source>
        <dbReference type="Google" id="ProtNLM"/>
    </source>
</evidence>
<evidence type="ECO:0000256" key="1">
    <source>
        <dbReference type="SAM" id="Coils"/>
    </source>
</evidence>
<feature type="chain" id="PRO_5017062530" description="Lipoprotein" evidence="2">
    <location>
        <begin position="25"/>
        <end position="292"/>
    </location>
</feature>
<keyword evidence="2" id="KW-0732">Signal</keyword>
<feature type="signal peptide" evidence="2">
    <location>
        <begin position="1"/>
        <end position="24"/>
    </location>
</feature>
<keyword evidence="1" id="KW-0175">Coiled coil</keyword>
<organism evidence="3 4">
    <name type="scientific">Paenibacillus alvei</name>
    <name type="common">Bacillus alvei</name>
    <dbReference type="NCBI Taxonomy" id="44250"/>
    <lineage>
        <taxon>Bacteria</taxon>
        <taxon>Bacillati</taxon>
        <taxon>Bacillota</taxon>
        <taxon>Bacilli</taxon>
        <taxon>Bacillales</taxon>
        <taxon>Paenibacillaceae</taxon>
        <taxon>Paenibacillus</taxon>
    </lineage>
</organism>
<proteinExistence type="predicted"/>
<dbReference type="AlphaFoldDB" id="A0A383R6A6"/>